<accession>A0A399SUJ2</accession>
<name>A0A399SUJ2_9BACT</name>
<dbReference type="PANTHER" id="PTHR10799">
    <property type="entry name" value="SNF2/RAD54 HELICASE FAMILY"/>
    <property type="match status" value="1"/>
</dbReference>
<evidence type="ECO:0000313" key="4">
    <source>
        <dbReference type="EMBL" id="RIJ45635.1"/>
    </source>
</evidence>
<sequence>MGELEFIIALTEHRFVGMVFQPFLIRRLEKFYTVVRLVKPHDFEDSEYEWRPYEKELVKTIEKYSDERLMKRFSRAESVSDFFSRLDSGVFQRQVLPFIEQRMMDVASVLMLSPVRLFKKEAKYSNLYDEDVIHVPPVFARPEFYFERTELQTRYRLKVFMEGKELLLSKRTNRIITNEPCLMLYRDQLIAFEKLNAKRLMPFFEKDVVSVPNTIEEKYYSGFILNTVRDFDVKASGFEIREADISKKAVLSLEVDLQYRPAFVLRFTYGQENFLPGSAKQTSVSLQKDGSSYIFLKTVRDFDWEEGVIKLLEKKGLAELNGYYQLRGADVLEQQNALYHLLNWLGEHRDELKKHGIEVVQKQGDKKYFAGSGQLELKTQTRGDWFDVYAVVRFGEFSIPFIRLKKYILNDIHEFVLPNGEIAILPDEWFARYKGLLPYGKDKGERIEFHKHHFTLLQQSFEGIDSDVKEKFLKLKDAEKEETVLPSKLKASLRTYQEEGFSWMYGLYKNGLGGCLADDMGLGKTLQALTLLLKLKRSQQPIKTGETDKNGQLDMFGGDAPDEAVQPASLIVLPTSLVHNWSNEIAKFTPSLKVYKYVGLQRKKVEDIGKIARFYDIILTTYGTMRNDSEMLAATEFFYLILDESQSIKNSGSKTYKALMKIKARHKLVITGTPIENSLSDLWSQMNFLNPGLLGSLAFFQRMFITPIEKHANEEQMEKLQLMIRPFVLRRKKMEVARDLPPLMEEVRICSMADDQQKLYDKEKSIIRNTILSAIEKEGMNKSQFVVLQGLTRLRQLANHPSLLEKDAGESSGKFDEIFRMLQNLVAEKHKVLIFSSFVTHLELLESKIKKQRWKYSKLTGQTTKREEVIKEFQENDDNRIFLISLKAGGVGLNLTEADYVFIIDPWWNPAAEIQAINRAHRIGQDKHVFVYRFITENSIEEKIQKLKERKSSLADKFINSNDPFQQITKEEIVELFK</sequence>
<keyword evidence="4" id="KW-0347">Helicase</keyword>
<evidence type="ECO:0000259" key="2">
    <source>
        <dbReference type="PROSITE" id="PS51192"/>
    </source>
</evidence>
<dbReference type="Proteomes" id="UP000265926">
    <property type="component" value="Unassembled WGS sequence"/>
</dbReference>
<keyword evidence="4" id="KW-0067">ATP-binding</keyword>
<organism evidence="4 5">
    <name type="scientific">Maribellus luteus</name>
    <dbReference type="NCBI Taxonomy" id="2305463"/>
    <lineage>
        <taxon>Bacteria</taxon>
        <taxon>Pseudomonadati</taxon>
        <taxon>Bacteroidota</taxon>
        <taxon>Bacteroidia</taxon>
        <taxon>Marinilabiliales</taxon>
        <taxon>Prolixibacteraceae</taxon>
        <taxon>Maribellus</taxon>
    </lineage>
</organism>
<keyword evidence="1" id="KW-0378">Hydrolase</keyword>
<dbReference type="InterPro" id="IPR038718">
    <property type="entry name" value="SNF2-like_sf"/>
</dbReference>
<dbReference type="InterPro" id="IPR000330">
    <property type="entry name" value="SNF2_N"/>
</dbReference>
<dbReference type="RefSeq" id="WP_119440230.1">
    <property type="nucleotide sequence ID" value="NZ_QWGR01000022.1"/>
</dbReference>
<dbReference type="PROSITE" id="PS51194">
    <property type="entry name" value="HELICASE_CTER"/>
    <property type="match status" value="1"/>
</dbReference>
<dbReference type="GO" id="GO:0005524">
    <property type="term" value="F:ATP binding"/>
    <property type="evidence" value="ECO:0007669"/>
    <property type="project" value="InterPro"/>
</dbReference>
<evidence type="ECO:0000256" key="1">
    <source>
        <dbReference type="ARBA" id="ARBA00022801"/>
    </source>
</evidence>
<dbReference type="InterPro" id="IPR014001">
    <property type="entry name" value="Helicase_ATP-bd"/>
</dbReference>
<protein>
    <submittedName>
        <fullName evidence="4">DEAD/DEAH box helicase</fullName>
    </submittedName>
</protein>
<dbReference type="Gene3D" id="3.40.50.300">
    <property type="entry name" value="P-loop containing nucleotide triphosphate hydrolases"/>
    <property type="match status" value="1"/>
</dbReference>
<keyword evidence="4" id="KW-0547">Nucleotide-binding</keyword>
<evidence type="ECO:0000259" key="3">
    <source>
        <dbReference type="PROSITE" id="PS51194"/>
    </source>
</evidence>
<dbReference type="GO" id="GO:0016787">
    <property type="term" value="F:hydrolase activity"/>
    <property type="evidence" value="ECO:0007669"/>
    <property type="project" value="UniProtKB-KW"/>
</dbReference>
<gene>
    <name evidence="4" type="ORF">D1614_22355</name>
</gene>
<dbReference type="Pfam" id="PF00271">
    <property type="entry name" value="Helicase_C"/>
    <property type="match status" value="1"/>
</dbReference>
<dbReference type="InterPro" id="IPR027417">
    <property type="entry name" value="P-loop_NTPase"/>
</dbReference>
<evidence type="ECO:0000313" key="5">
    <source>
        <dbReference type="Proteomes" id="UP000265926"/>
    </source>
</evidence>
<feature type="domain" description="Helicase C-terminal" evidence="3">
    <location>
        <begin position="814"/>
        <end position="977"/>
    </location>
</feature>
<dbReference type="SMART" id="SM00487">
    <property type="entry name" value="DEXDc"/>
    <property type="match status" value="1"/>
</dbReference>
<reference evidence="4 5" key="1">
    <citation type="submission" date="2018-08" db="EMBL/GenBank/DDBJ databases">
        <title>Pallidiluteibacterium maritimus gen. nov., sp. nov., isolated from coastal sediment.</title>
        <authorList>
            <person name="Zhou L.Y."/>
        </authorList>
    </citation>
    <scope>NUCLEOTIDE SEQUENCE [LARGE SCALE GENOMIC DNA]</scope>
    <source>
        <strain evidence="4 5">XSD2</strain>
    </source>
</reference>
<dbReference type="SMART" id="SM00490">
    <property type="entry name" value="HELICc"/>
    <property type="match status" value="1"/>
</dbReference>
<dbReference type="PROSITE" id="PS51192">
    <property type="entry name" value="HELICASE_ATP_BIND_1"/>
    <property type="match status" value="1"/>
</dbReference>
<feature type="domain" description="Helicase ATP-binding" evidence="2">
    <location>
        <begin position="505"/>
        <end position="692"/>
    </location>
</feature>
<proteinExistence type="predicted"/>
<dbReference type="AlphaFoldDB" id="A0A399SUJ2"/>
<keyword evidence="5" id="KW-1185">Reference proteome</keyword>
<dbReference type="Pfam" id="PF00176">
    <property type="entry name" value="SNF2-rel_dom"/>
    <property type="match status" value="1"/>
</dbReference>
<dbReference type="CDD" id="cd18793">
    <property type="entry name" value="SF2_C_SNF"/>
    <property type="match status" value="1"/>
</dbReference>
<dbReference type="SUPFAM" id="SSF52540">
    <property type="entry name" value="P-loop containing nucleoside triphosphate hydrolases"/>
    <property type="match status" value="2"/>
</dbReference>
<dbReference type="EMBL" id="QWGR01000022">
    <property type="protein sequence ID" value="RIJ45635.1"/>
    <property type="molecule type" value="Genomic_DNA"/>
</dbReference>
<dbReference type="Gene3D" id="3.40.50.10810">
    <property type="entry name" value="Tandem AAA-ATPase domain"/>
    <property type="match status" value="1"/>
</dbReference>
<dbReference type="OrthoDB" id="9760715at2"/>
<dbReference type="InterPro" id="IPR001650">
    <property type="entry name" value="Helicase_C-like"/>
</dbReference>
<comment type="caution">
    <text evidence="4">The sequence shown here is derived from an EMBL/GenBank/DDBJ whole genome shotgun (WGS) entry which is preliminary data.</text>
</comment>
<dbReference type="GO" id="GO:0004386">
    <property type="term" value="F:helicase activity"/>
    <property type="evidence" value="ECO:0007669"/>
    <property type="project" value="UniProtKB-KW"/>
</dbReference>
<dbReference type="InterPro" id="IPR049730">
    <property type="entry name" value="SNF2/RAD54-like_C"/>
</dbReference>